<dbReference type="OrthoDB" id="2014000at2759"/>
<accession>A0A1Y1I759</accession>
<keyword evidence="3" id="KW-1185">Reference proteome</keyword>
<gene>
    <name evidence="2" type="ORF">KFL_002840040</name>
</gene>
<dbReference type="AlphaFoldDB" id="A0A1Y1I759"/>
<dbReference type="STRING" id="105231.A0A1Y1I759"/>
<dbReference type="PANTHER" id="PTHR36076">
    <property type="entry name" value="THIOREDOXIN SUPERFAMILY PROTEIN"/>
    <property type="match status" value="1"/>
</dbReference>
<evidence type="ECO:0000313" key="3">
    <source>
        <dbReference type="Proteomes" id="UP000054558"/>
    </source>
</evidence>
<dbReference type="Gene3D" id="3.40.30.10">
    <property type="entry name" value="Glutaredoxin"/>
    <property type="match status" value="1"/>
</dbReference>
<proteinExistence type="predicted"/>
<organism evidence="2 3">
    <name type="scientific">Klebsormidium nitens</name>
    <name type="common">Green alga</name>
    <name type="synonym">Ulothrix nitens</name>
    <dbReference type="NCBI Taxonomy" id="105231"/>
    <lineage>
        <taxon>Eukaryota</taxon>
        <taxon>Viridiplantae</taxon>
        <taxon>Streptophyta</taxon>
        <taxon>Klebsormidiophyceae</taxon>
        <taxon>Klebsormidiales</taxon>
        <taxon>Klebsormidiaceae</taxon>
        <taxon>Klebsormidium</taxon>
    </lineage>
</organism>
<dbReference type="PANTHER" id="PTHR36076:SF1">
    <property type="entry name" value="THIOREDOXIN SUPERFAMILY PROTEIN"/>
    <property type="match status" value="1"/>
</dbReference>
<reference evidence="2 3" key="1">
    <citation type="journal article" date="2014" name="Nat. Commun.">
        <title>Klebsormidium flaccidum genome reveals primary factors for plant terrestrial adaptation.</title>
        <authorList>
            <person name="Hori K."/>
            <person name="Maruyama F."/>
            <person name="Fujisawa T."/>
            <person name="Togashi T."/>
            <person name="Yamamoto N."/>
            <person name="Seo M."/>
            <person name="Sato S."/>
            <person name="Yamada T."/>
            <person name="Mori H."/>
            <person name="Tajima N."/>
            <person name="Moriyama T."/>
            <person name="Ikeuchi M."/>
            <person name="Watanabe M."/>
            <person name="Wada H."/>
            <person name="Kobayashi K."/>
            <person name="Saito M."/>
            <person name="Masuda T."/>
            <person name="Sasaki-Sekimoto Y."/>
            <person name="Mashiguchi K."/>
            <person name="Awai K."/>
            <person name="Shimojima M."/>
            <person name="Masuda S."/>
            <person name="Iwai M."/>
            <person name="Nobusawa T."/>
            <person name="Narise T."/>
            <person name="Kondo S."/>
            <person name="Saito H."/>
            <person name="Sato R."/>
            <person name="Murakawa M."/>
            <person name="Ihara Y."/>
            <person name="Oshima-Yamada Y."/>
            <person name="Ohtaka K."/>
            <person name="Satoh M."/>
            <person name="Sonobe K."/>
            <person name="Ishii M."/>
            <person name="Ohtani R."/>
            <person name="Kanamori-Sato M."/>
            <person name="Honoki R."/>
            <person name="Miyazaki D."/>
            <person name="Mochizuki H."/>
            <person name="Umetsu J."/>
            <person name="Higashi K."/>
            <person name="Shibata D."/>
            <person name="Kamiya Y."/>
            <person name="Sato N."/>
            <person name="Nakamura Y."/>
            <person name="Tabata S."/>
            <person name="Ida S."/>
            <person name="Kurokawa K."/>
            <person name="Ohta H."/>
        </authorList>
    </citation>
    <scope>NUCLEOTIDE SEQUENCE [LARGE SCALE GENOMIC DNA]</scope>
    <source>
        <strain evidence="2 3">NIES-2285</strain>
    </source>
</reference>
<feature type="domain" description="Thioredoxin" evidence="1">
    <location>
        <begin position="33"/>
        <end position="119"/>
    </location>
</feature>
<name>A0A1Y1I759_KLENI</name>
<dbReference type="InterPro" id="IPR036249">
    <property type="entry name" value="Thioredoxin-like_sf"/>
</dbReference>
<protein>
    <submittedName>
        <fullName evidence="2">Thioredoxin superfamily protein</fullName>
    </submittedName>
</protein>
<dbReference type="SUPFAM" id="SSF52833">
    <property type="entry name" value="Thioredoxin-like"/>
    <property type="match status" value="1"/>
</dbReference>
<dbReference type="OMA" id="YYTGHPK"/>
<sequence length="155" mass="18414">MEGWWEDVKRFCRTTVGLPEGRASQPSYLYHFTSEREFVELLHEGDPVVVAFTISCPHARYLDKALEAAAAEWEGRVKFLRVECPKYPGFCITRQRKDYPFIEIFQSSQQEPTLDEQRSNIIKYSVKVMPYMYDPSPYGFREFFKRYNDNFSHLE</sequence>
<evidence type="ECO:0000313" key="2">
    <source>
        <dbReference type="EMBL" id="GAQ86353.1"/>
    </source>
</evidence>
<evidence type="ECO:0000259" key="1">
    <source>
        <dbReference type="Pfam" id="PF00085"/>
    </source>
</evidence>
<dbReference type="Pfam" id="PF00085">
    <property type="entry name" value="Thioredoxin"/>
    <property type="match status" value="1"/>
</dbReference>
<dbReference type="Proteomes" id="UP000054558">
    <property type="component" value="Unassembled WGS sequence"/>
</dbReference>
<dbReference type="InterPro" id="IPR013766">
    <property type="entry name" value="Thioredoxin_domain"/>
</dbReference>
<dbReference type="EMBL" id="DF237233">
    <property type="protein sequence ID" value="GAQ86353.1"/>
    <property type="molecule type" value="Genomic_DNA"/>
</dbReference>